<dbReference type="GO" id="GO:0005737">
    <property type="term" value="C:cytoplasm"/>
    <property type="evidence" value="ECO:0007669"/>
    <property type="project" value="UniProtKB-SubCell"/>
</dbReference>
<keyword evidence="7 8" id="KW-0275">Fatty acid biosynthesis</keyword>
<keyword evidence="2 8" id="KW-0808">Transferase</keyword>
<evidence type="ECO:0000256" key="8">
    <source>
        <dbReference type="HAMAP-Rule" id="MF_00101"/>
    </source>
</evidence>
<keyword evidence="3 8" id="KW-0479">Metal-binding</keyword>
<comment type="caution">
    <text evidence="10">The sequence shown here is derived from an EMBL/GenBank/DDBJ whole genome shotgun (WGS) entry which is preliminary data.</text>
</comment>
<keyword evidence="6 8" id="KW-0443">Lipid metabolism</keyword>
<evidence type="ECO:0000256" key="6">
    <source>
        <dbReference type="ARBA" id="ARBA00023098"/>
    </source>
</evidence>
<dbReference type="HAMAP" id="MF_00101">
    <property type="entry name" value="AcpS"/>
    <property type="match status" value="1"/>
</dbReference>
<evidence type="ECO:0000259" key="9">
    <source>
        <dbReference type="Pfam" id="PF01648"/>
    </source>
</evidence>
<comment type="cofactor">
    <cofactor evidence="8">
        <name>Mg(2+)</name>
        <dbReference type="ChEBI" id="CHEBI:18420"/>
    </cofactor>
</comment>
<comment type="catalytic activity">
    <reaction evidence="8">
        <text>apo-[ACP] + CoA = holo-[ACP] + adenosine 3',5'-bisphosphate + H(+)</text>
        <dbReference type="Rhea" id="RHEA:12068"/>
        <dbReference type="Rhea" id="RHEA-COMP:9685"/>
        <dbReference type="Rhea" id="RHEA-COMP:9690"/>
        <dbReference type="ChEBI" id="CHEBI:15378"/>
        <dbReference type="ChEBI" id="CHEBI:29999"/>
        <dbReference type="ChEBI" id="CHEBI:57287"/>
        <dbReference type="ChEBI" id="CHEBI:58343"/>
        <dbReference type="ChEBI" id="CHEBI:64479"/>
        <dbReference type="EC" id="2.7.8.7"/>
    </reaction>
</comment>
<protein>
    <recommendedName>
        <fullName evidence="8">Holo-[acyl-carrier-protein] synthase</fullName>
        <shortName evidence="8">Holo-ACP synthase</shortName>
        <ecNumber evidence="8">2.7.8.7</ecNumber>
    </recommendedName>
    <alternativeName>
        <fullName evidence="8">4'-phosphopantetheinyl transferase AcpS</fullName>
    </alternativeName>
</protein>
<keyword evidence="5 8" id="KW-0460">Magnesium</keyword>
<proteinExistence type="inferred from homology"/>
<gene>
    <name evidence="8 10" type="primary">acpS</name>
    <name evidence="10" type="ORF">NQZ67_19710</name>
</gene>
<evidence type="ECO:0000256" key="2">
    <source>
        <dbReference type="ARBA" id="ARBA00022679"/>
    </source>
</evidence>
<evidence type="ECO:0000256" key="7">
    <source>
        <dbReference type="ARBA" id="ARBA00023160"/>
    </source>
</evidence>
<dbReference type="GO" id="GO:0000287">
    <property type="term" value="F:magnesium ion binding"/>
    <property type="evidence" value="ECO:0007669"/>
    <property type="project" value="UniProtKB-UniRule"/>
</dbReference>
<feature type="binding site" evidence="8">
    <location>
        <position position="60"/>
    </location>
    <ligand>
        <name>Mg(2+)</name>
        <dbReference type="ChEBI" id="CHEBI:18420"/>
    </ligand>
</feature>
<keyword evidence="11" id="KW-1185">Reference proteome</keyword>
<sequence>MIVGIGHDLTDVVRVSEMLGGKYGERLMKRVLTDGERKLAESYKGARLEQFVAGRFAAKEAISKAFGCGIGGLLGFGDIDIQRDVYGKPTVSLTDEAWSRLSLRAFDTAIHLTITHERALASAFAVIERIKL</sequence>
<feature type="binding site" evidence="8">
    <location>
        <position position="8"/>
    </location>
    <ligand>
        <name>Mg(2+)</name>
        <dbReference type="ChEBI" id="CHEBI:18420"/>
    </ligand>
</feature>
<evidence type="ECO:0000256" key="1">
    <source>
        <dbReference type="ARBA" id="ARBA00022516"/>
    </source>
</evidence>
<dbReference type="InterPro" id="IPR037143">
    <property type="entry name" value="4-PPantetheinyl_Trfase_dom_sf"/>
</dbReference>
<dbReference type="RefSeq" id="WP_257449258.1">
    <property type="nucleotide sequence ID" value="NZ_JANIPJ010000015.1"/>
</dbReference>
<comment type="function">
    <text evidence="8">Transfers the 4'-phosphopantetheine moiety from coenzyme A to a Ser of acyl-carrier-protein.</text>
</comment>
<dbReference type="InterPro" id="IPR008278">
    <property type="entry name" value="4-PPantetheinyl_Trfase_dom"/>
</dbReference>
<evidence type="ECO:0000256" key="4">
    <source>
        <dbReference type="ARBA" id="ARBA00022832"/>
    </source>
</evidence>
<evidence type="ECO:0000256" key="5">
    <source>
        <dbReference type="ARBA" id="ARBA00022842"/>
    </source>
</evidence>
<dbReference type="EC" id="2.7.8.7" evidence="8"/>
<dbReference type="Gene3D" id="3.90.470.20">
    <property type="entry name" value="4'-phosphopantetheinyl transferase domain"/>
    <property type="match status" value="1"/>
</dbReference>
<organism evidence="10 11">
    <name type="scientific">Paenibacillus soyae</name>
    <dbReference type="NCBI Taxonomy" id="2969249"/>
    <lineage>
        <taxon>Bacteria</taxon>
        <taxon>Bacillati</taxon>
        <taxon>Bacillota</taxon>
        <taxon>Bacilli</taxon>
        <taxon>Bacillales</taxon>
        <taxon>Paenibacillaceae</taxon>
        <taxon>Paenibacillus</taxon>
    </lineage>
</organism>
<name>A0A9X2MTR5_9BACL</name>
<dbReference type="InterPro" id="IPR002582">
    <property type="entry name" value="ACPS"/>
</dbReference>
<dbReference type="NCBIfam" id="TIGR00516">
    <property type="entry name" value="acpS"/>
    <property type="match status" value="1"/>
</dbReference>
<comment type="subcellular location">
    <subcellularLocation>
        <location evidence="8">Cytoplasm</location>
    </subcellularLocation>
</comment>
<accession>A0A9X2MTR5</accession>
<keyword evidence="4 8" id="KW-0276">Fatty acid metabolism</keyword>
<dbReference type="Proteomes" id="UP001141950">
    <property type="component" value="Unassembled WGS sequence"/>
</dbReference>
<evidence type="ECO:0000313" key="11">
    <source>
        <dbReference type="Proteomes" id="UP001141950"/>
    </source>
</evidence>
<evidence type="ECO:0000256" key="3">
    <source>
        <dbReference type="ARBA" id="ARBA00022723"/>
    </source>
</evidence>
<dbReference type="GO" id="GO:0006633">
    <property type="term" value="P:fatty acid biosynthetic process"/>
    <property type="evidence" value="ECO:0007669"/>
    <property type="project" value="UniProtKB-UniRule"/>
</dbReference>
<dbReference type="EMBL" id="JANIPJ010000015">
    <property type="protein sequence ID" value="MCR2806114.1"/>
    <property type="molecule type" value="Genomic_DNA"/>
</dbReference>
<dbReference type="GO" id="GO:0008897">
    <property type="term" value="F:holo-[acyl-carrier-protein] synthase activity"/>
    <property type="evidence" value="ECO:0007669"/>
    <property type="project" value="UniProtKB-UniRule"/>
</dbReference>
<evidence type="ECO:0000313" key="10">
    <source>
        <dbReference type="EMBL" id="MCR2806114.1"/>
    </source>
</evidence>
<dbReference type="AlphaFoldDB" id="A0A9X2MTR5"/>
<reference evidence="10" key="1">
    <citation type="submission" date="2022-08" db="EMBL/GenBank/DDBJ databases">
        <title>The genomic sequence of strain Paenibacillus sp. SCIV0701.</title>
        <authorList>
            <person name="Zhao H."/>
        </authorList>
    </citation>
    <scope>NUCLEOTIDE SEQUENCE</scope>
    <source>
        <strain evidence="10">SCIV0701</strain>
    </source>
</reference>
<dbReference type="NCBIfam" id="TIGR00556">
    <property type="entry name" value="pantethn_trn"/>
    <property type="match status" value="1"/>
</dbReference>
<keyword evidence="8" id="KW-0963">Cytoplasm</keyword>
<feature type="domain" description="4'-phosphopantetheinyl transferase" evidence="9">
    <location>
        <begin position="5"/>
        <end position="99"/>
    </location>
</feature>
<comment type="similarity">
    <text evidence="8">Belongs to the P-Pant transferase superfamily. AcpS family.</text>
</comment>
<dbReference type="SUPFAM" id="SSF56214">
    <property type="entry name" value="4'-phosphopantetheinyl transferase"/>
    <property type="match status" value="1"/>
</dbReference>
<dbReference type="Pfam" id="PF01648">
    <property type="entry name" value="ACPS"/>
    <property type="match status" value="1"/>
</dbReference>
<dbReference type="InterPro" id="IPR004568">
    <property type="entry name" value="Ppantetheine-prot_Trfase_dom"/>
</dbReference>
<keyword evidence="1 8" id="KW-0444">Lipid biosynthesis</keyword>